<accession>A0A0F8YND3</accession>
<evidence type="ECO:0000256" key="1">
    <source>
        <dbReference type="SAM" id="MobiDB-lite"/>
    </source>
</evidence>
<evidence type="ECO:0000313" key="2">
    <source>
        <dbReference type="EMBL" id="KKK75260.1"/>
    </source>
</evidence>
<protein>
    <submittedName>
        <fullName evidence="2">Uncharacterized protein</fullName>
    </submittedName>
</protein>
<name>A0A0F8YND3_9ZZZZ</name>
<proteinExistence type="predicted"/>
<sequence length="133" mass="16190">RIPLLRSTRHHRRNHGDSFLRTRRYKGKPRYCLRLILSRSWTKHVQTSSYKKMARQICHQGSRRPRHHHKESLNARHRRRGPPSLQERNRSRRQRRQSKPLKKSRKTRPNDMRKGLKHPTKTPVLGQNHKKLL</sequence>
<feature type="region of interest" description="Disordered" evidence="1">
    <location>
        <begin position="43"/>
        <end position="133"/>
    </location>
</feature>
<feature type="compositionally biased region" description="Basic residues" evidence="1">
    <location>
        <begin position="61"/>
        <end position="81"/>
    </location>
</feature>
<gene>
    <name evidence="2" type="ORF">LCGC14_2875470</name>
</gene>
<feature type="non-terminal residue" evidence="2">
    <location>
        <position position="1"/>
    </location>
</feature>
<organism evidence="2">
    <name type="scientific">marine sediment metagenome</name>
    <dbReference type="NCBI Taxonomy" id="412755"/>
    <lineage>
        <taxon>unclassified sequences</taxon>
        <taxon>metagenomes</taxon>
        <taxon>ecological metagenomes</taxon>
    </lineage>
</organism>
<feature type="region of interest" description="Disordered" evidence="1">
    <location>
        <begin position="1"/>
        <end position="22"/>
    </location>
</feature>
<dbReference type="EMBL" id="LAZR01055948">
    <property type="protein sequence ID" value="KKK75260.1"/>
    <property type="molecule type" value="Genomic_DNA"/>
</dbReference>
<feature type="compositionally biased region" description="Basic residues" evidence="1">
    <location>
        <begin position="90"/>
        <end position="107"/>
    </location>
</feature>
<reference evidence="2" key="1">
    <citation type="journal article" date="2015" name="Nature">
        <title>Complex archaea that bridge the gap between prokaryotes and eukaryotes.</title>
        <authorList>
            <person name="Spang A."/>
            <person name="Saw J.H."/>
            <person name="Jorgensen S.L."/>
            <person name="Zaremba-Niedzwiedzka K."/>
            <person name="Martijn J."/>
            <person name="Lind A.E."/>
            <person name="van Eijk R."/>
            <person name="Schleper C."/>
            <person name="Guy L."/>
            <person name="Ettema T.J."/>
        </authorList>
    </citation>
    <scope>NUCLEOTIDE SEQUENCE</scope>
</reference>
<dbReference type="AlphaFoldDB" id="A0A0F8YND3"/>
<comment type="caution">
    <text evidence="2">The sequence shown here is derived from an EMBL/GenBank/DDBJ whole genome shotgun (WGS) entry which is preliminary data.</text>
</comment>